<comment type="caution">
    <text evidence="1">The sequence shown here is derived from an EMBL/GenBank/DDBJ whole genome shotgun (WGS) entry which is preliminary data.</text>
</comment>
<name>A0AAN9DGB4_9TELE</name>
<dbReference type="EMBL" id="JAYKXH010000003">
    <property type="protein sequence ID" value="KAK7172742.1"/>
    <property type="molecule type" value="Genomic_DNA"/>
</dbReference>
<accession>A0AAN9DGB4</accession>
<dbReference type="Proteomes" id="UP001364617">
    <property type="component" value="Unassembled WGS sequence"/>
</dbReference>
<gene>
    <name evidence="1" type="ORF">R3I93_002766</name>
</gene>
<proteinExistence type="predicted"/>
<organism evidence="1 2">
    <name type="scientific">Phoxinus phoxinus</name>
    <name type="common">Eurasian minnow</name>
    <dbReference type="NCBI Taxonomy" id="58324"/>
    <lineage>
        <taxon>Eukaryota</taxon>
        <taxon>Metazoa</taxon>
        <taxon>Chordata</taxon>
        <taxon>Craniata</taxon>
        <taxon>Vertebrata</taxon>
        <taxon>Euteleostomi</taxon>
        <taxon>Actinopterygii</taxon>
        <taxon>Neopterygii</taxon>
        <taxon>Teleostei</taxon>
        <taxon>Ostariophysi</taxon>
        <taxon>Cypriniformes</taxon>
        <taxon>Leuciscidae</taxon>
        <taxon>Phoxininae</taxon>
        <taxon>Phoxinus</taxon>
    </lineage>
</organism>
<keyword evidence="2" id="KW-1185">Reference proteome</keyword>
<sequence>MTFLQENLIKAETPTLISSCEICLKMSECAYVCVEKPRSKGAGVFHLCITFFTSASVESGTVSDRVDKTPNG</sequence>
<evidence type="ECO:0000313" key="2">
    <source>
        <dbReference type="Proteomes" id="UP001364617"/>
    </source>
</evidence>
<dbReference type="AlphaFoldDB" id="A0AAN9DGB4"/>
<reference evidence="1 2" key="1">
    <citation type="submission" date="2024-02" db="EMBL/GenBank/DDBJ databases">
        <title>Chromosome-level genome assembly of the Eurasian Minnow (Phoxinus phoxinus).</title>
        <authorList>
            <person name="Oriowo T.O."/>
            <person name="Martin S."/>
            <person name="Stange M."/>
            <person name="Chrysostomakis Y."/>
            <person name="Brown T."/>
            <person name="Winkler S."/>
            <person name="Kukowka S."/>
            <person name="Myers E.W."/>
            <person name="Bohne A."/>
        </authorList>
    </citation>
    <scope>NUCLEOTIDE SEQUENCE [LARGE SCALE GENOMIC DNA]</scope>
    <source>
        <strain evidence="1">ZFMK-TIS-60720</strain>
        <tissue evidence="1">Whole Organism</tissue>
    </source>
</reference>
<evidence type="ECO:0000313" key="1">
    <source>
        <dbReference type="EMBL" id="KAK7172742.1"/>
    </source>
</evidence>
<protein>
    <submittedName>
        <fullName evidence="1">Uncharacterized protein</fullName>
    </submittedName>
</protein>